<dbReference type="AlphaFoldDB" id="A0A319DJS2"/>
<evidence type="ECO:0000313" key="3">
    <source>
        <dbReference type="EMBL" id="PYH91483.1"/>
    </source>
</evidence>
<feature type="compositionally biased region" description="Polar residues" evidence="1">
    <location>
        <begin position="271"/>
        <end position="293"/>
    </location>
</feature>
<sequence length="325" mass="37233">MRLPKLPPFHTWFPSRWRNHNLMFILMTIELPLAIILLTLTGIASHDLYRTKLWQDGADNGFNSNPNEKLYAAANHRPYKTPIVWSSFITEYNLVLGILSLFIWITKIPVHVLHMLTPPLSAFIHAGLIAVWIYSIRYQAGPDMSDPEHPQPGPPWYITKKCSVAAQKNDIHYCMQAKALFGFSIIIICYYFVVLCISLRNCVMTQEERDEMEELREERKTMKEYEDFVLQTPGIPMTGSLPMRHPGQMPMPMPMPMQMPMSAKAPFHQVVTRSTEGSSSDLPLRQHFSSPNPRRSMHQESAETLSGKQAQSQTSFVTTSKAPMR</sequence>
<proteinExistence type="predicted"/>
<evidence type="ECO:0000256" key="1">
    <source>
        <dbReference type="SAM" id="MobiDB-lite"/>
    </source>
</evidence>
<feature type="compositionally biased region" description="Polar residues" evidence="1">
    <location>
        <begin position="302"/>
        <end position="325"/>
    </location>
</feature>
<feature type="transmembrane region" description="Helical" evidence="2">
    <location>
        <begin position="21"/>
        <end position="44"/>
    </location>
</feature>
<dbReference type="Proteomes" id="UP000247810">
    <property type="component" value="Unassembled WGS sequence"/>
</dbReference>
<dbReference type="OrthoDB" id="5352400at2759"/>
<keyword evidence="2" id="KW-0472">Membrane</keyword>
<evidence type="ECO:0000313" key="4">
    <source>
        <dbReference type="Proteomes" id="UP000247810"/>
    </source>
</evidence>
<feature type="transmembrane region" description="Helical" evidence="2">
    <location>
        <begin position="112"/>
        <end position="134"/>
    </location>
</feature>
<reference evidence="3 4" key="1">
    <citation type="submission" date="2018-02" db="EMBL/GenBank/DDBJ databases">
        <title>The genomes of Aspergillus section Nigri reveals drivers in fungal speciation.</title>
        <authorList>
            <consortium name="DOE Joint Genome Institute"/>
            <person name="Vesth T.C."/>
            <person name="Nybo J."/>
            <person name="Theobald S."/>
            <person name="Brandl J."/>
            <person name="Frisvad J.C."/>
            <person name="Nielsen K.F."/>
            <person name="Lyhne E.K."/>
            <person name="Kogle M.E."/>
            <person name="Kuo A."/>
            <person name="Riley R."/>
            <person name="Clum A."/>
            <person name="Nolan M."/>
            <person name="Lipzen A."/>
            <person name="Salamov A."/>
            <person name="Henrissat B."/>
            <person name="Wiebenga A."/>
            <person name="De vries R.P."/>
            <person name="Grigoriev I.V."/>
            <person name="Mortensen U.H."/>
            <person name="Andersen M.R."/>
            <person name="Baker S.E."/>
        </authorList>
    </citation>
    <scope>NUCLEOTIDE SEQUENCE [LARGE SCALE GENOMIC DNA]</scope>
    <source>
        <strain evidence="3 4">CBS 707.79</strain>
    </source>
</reference>
<name>A0A319DJS2_9EURO</name>
<protein>
    <submittedName>
        <fullName evidence="3">Uncharacterized protein</fullName>
    </submittedName>
</protein>
<keyword evidence="4" id="KW-1185">Reference proteome</keyword>
<evidence type="ECO:0000256" key="2">
    <source>
        <dbReference type="SAM" id="Phobius"/>
    </source>
</evidence>
<organism evidence="3 4">
    <name type="scientific">Aspergillus ellipticus CBS 707.79</name>
    <dbReference type="NCBI Taxonomy" id="1448320"/>
    <lineage>
        <taxon>Eukaryota</taxon>
        <taxon>Fungi</taxon>
        <taxon>Dikarya</taxon>
        <taxon>Ascomycota</taxon>
        <taxon>Pezizomycotina</taxon>
        <taxon>Eurotiomycetes</taxon>
        <taxon>Eurotiomycetidae</taxon>
        <taxon>Eurotiales</taxon>
        <taxon>Aspergillaceae</taxon>
        <taxon>Aspergillus</taxon>
        <taxon>Aspergillus subgen. Circumdati</taxon>
    </lineage>
</organism>
<feature type="transmembrane region" description="Helical" evidence="2">
    <location>
        <begin position="179"/>
        <end position="199"/>
    </location>
</feature>
<accession>A0A319DJS2</accession>
<keyword evidence="2" id="KW-1133">Transmembrane helix</keyword>
<feature type="region of interest" description="Disordered" evidence="1">
    <location>
        <begin position="267"/>
        <end position="325"/>
    </location>
</feature>
<feature type="transmembrane region" description="Helical" evidence="2">
    <location>
        <begin position="83"/>
        <end position="105"/>
    </location>
</feature>
<dbReference type="VEuPathDB" id="FungiDB:BO71DRAFT_401352"/>
<gene>
    <name evidence="3" type="ORF">BO71DRAFT_401352</name>
</gene>
<keyword evidence="2" id="KW-0812">Transmembrane</keyword>
<dbReference type="EMBL" id="KZ825944">
    <property type="protein sequence ID" value="PYH91483.1"/>
    <property type="molecule type" value="Genomic_DNA"/>
</dbReference>